<protein>
    <submittedName>
        <fullName evidence="4">Amidohydrolase</fullName>
    </submittedName>
</protein>
<organism evidence="4 5">
    <name type="scientific">PS1 clade bacterium</name>
    <dbReference type="NCBI Taxonomy" id="2175152"/>
    <lineage>
        <taxon>Bacteria</taxon>
        <taxon>Pseudomonadati</taxon>
        <taxon>Pseudomonadota</taxon>
        <taxon>Alphaproteobacteria</taxon>
        <taxon>PS1 clade</taxon>
    </lineage>
</organism>
<dbReference type="EMBL" id="QOQD01000001">
    <property type="protein sequence ID" value="RCL74633.1"/>
    <property type="molecule type" value="Genomic_DNA"/>
</dbReference>
<dbReference type="Pfam" id="PF04909">
    <property type="entry name" value="Amidohydro_2"/>
    <property type="match status" value="1"/>
</dbReference>
<dbReference type="GO" id="GO:0019748">
    <property type="term" value="P:secondary metabolic process"/>
    <property type="evidence" value="ECO:0007669"/>
    <property type="project" value="TreeGrafter"/>
</dbReference>
<sequence>MEHDIPMKPYGPTAGREHIDDKPRPKTKTVDFHIHMRILEADKLVGDRVPKDSQVADRFASKASKEQSDKHHMERAPYLTDMDYRLPDMEKMQVDVAALSCAPRQFYYSTDPTLGHETSQIVNNGISKVVNENKKTHVGLGTVPLQDTDLAVKELKRCVNELGFKGIQIGARIKEDEELSAERLYPFWEAVQELDIPMLIHPSSFSSPRLSKYHMMNIIGNPLDTTVGVHYLIFGGVLEKYPNLKFVLSHGGAFASHYFARMDHAYGARPDCREDIHMKPSYYLKKFYFDTLVFSKEQLSYLIQNFGSDHVLLGTDYPFDMAEFNPVEHVYQLPELVEKDREKICGLNAMKLMGIDNTYFD</sequence>
<evidence type="ECO:0000256" key="2">
    <source>
        <dbReference type="SAM" id="MobiDB-lite"/>
    </source>
</evidence>
<evidence type="ECO:0000259" key="3">
    <source>
        <dbReference type="Pfam" id="PF04909"/>
    </source>
</evidence>
<dbReference type="GO" id="GO:0016831">
    <property type="term" value="F:carboxy-lyase activity"/>
    <property type="evidence" value="ECO:0007669"/>
    <property type="project" value="InterPro"/>
</dbReference>
<dbReference type="SUPFAM" id="SSF51556">
    <property type="entry name" value="Metallo-dependent hydrolases"/>
    <property type="match status" value="1"/>
</dbReference>
<dbReference type="InterPro" id="IPR032466">
    <property type="entry name" value="Metal_Hydrolase"/>
</dbReference>
<feature type="domain" description="Amidohydrolase-related" evidence="3">
    <location>
        <begin position="31"/>
        <end position="354"/>
    </location>
</feature>
<dbReference type="AlphaFoldDB" id="A0A368DTM9"/>
<dbReference type="InterPro" id="IPR006680">
    <property type="entry name" value="Amidohydro-rel"/>
</dbReference>
<name>A0A368DTM9_9PROT</name>
<gene>
    <name evidence="4" type="ORF">DBW71_00360</name>
</gene>
<dbReference type="InterPro" id="IPR032465">
    <property type="entry name" value="ACMSD"/>
</dbReference>
<evidence type="ECO:0000313" key="5">
    <source>
        <dbReference type="Proteomes" id="UP000253570"/>
    </source>
</evidence>
<dbReference type="Proteomes" id="UP000253570">
    <property type="component" value="Unassembled WGS sequence"/>
</dbReference>
<comment type="caution">
    <text evidence="4">The sequence shown here is derived from an EMBL/GenBank/DDBJ whole genome shotgun (WGS) entry which is preliminary data.</text>
</comment>
<reference evidence="4 5" key="1">
    <citation type="journal article" date="2018" name="Microbiome">
        <title>Fine metagenomic profile of the Mediterranean stratified and mixed water columns revealed by assembly and recruitment.</title>
        <authorList>
            <person name="Haro-Moreno J.M."/>
            <person name="Lopez-Perez M."/>
            <person name="De La Torre J.R."/>
            <person name="Picazo A."/>
            <person name="Camacho A."/>
            <person name="Rodriguez-Valera F."/>
        </authorList>
    </citation>
    <scope>NUCLEOTIDE SEQUENCE [LARGE SCALE GENOMIC DNA]</scope>
    <source>
        <strain evidence="4">MED-G57</strain>
    </source>
</reference>
<evidence type="ECO:0000256" key="1">
    <source>
        <dbReference type="ARBA" id="ARBA00023239"/>
    </source>
</evidence>
<feature type="compositionally biased region" description="Basic and acidic residues" evidence="2">
    <location>
        <begin position="15"/>
        <end position="26"/>
    </location>
</feature>
<evidence type="ECO:0000313" key="4">
    <source>
        <dbReference type="EMBL" id="RCL74633.1"/>
    </source>
</evidence>
<dbReference type="Gene3D" id="3.20.20.140">
    <property type="entry name" value="Metal-dependent hydrolases"/>
    <property type="match status" value="1"/>
</dbReference>
<accession>A0A368DTM9</accession>
<feature type="region of interest" description="Disordered" evidence="2">
    <location>
        <begin position="1"/>
        <end position="26"/>
    </location>
</feature>
<keyword evidence="4" id="KW-0378">Hydrolase</keyword>
<dbReference type="GO" id="GO:0016787">
    <property type="term" value="F:hydrolase activity"/>
    <property type="evidence" value="ECO:0007669"/>
    <property type="project" value="UniProtKB-KW"/>
</dbReference>
<dbReference type="PANTHER" id="PTHR21240">
    <property type="entry name" value="2-AMINO-3-CARBOXYLMUCONATE-6-SEMIALDEHYDE DECARBOXYLASE"/>
    <property type="match status" value="1"/>
</dbReference>
<proteinExistence type="predicted"/>
<dbReference type="GO" id="GO:0005737">
    <property type="term" value="C:cytoplasm"/>
    <property type="evidence" value="ECO:0007669"/>
    <property type="project" value="TreeGrafter"/>
</dbReference>
<dbReference type="PANTHER" id="PTHR21240:SF28">
    <property type="entry name" value="ISO-OROTATE DECARBOXYLASE (EUROFUNG)"/>
    <property type="match status" value="1"/>
</dbReference>
<keyword evidence="1" id="KW-0456">Lyase</keyword>